<dbReference type="PROSITE" id="PS51186">
    <property type="entry name" value="GNAT"/>
    <property type="match status" value="1"/>
</dbReference>
<gene>
    <name evidence="2" type="ORF">METZ01_LOCUS11615</name>
</gene>
<evidence type="ECO:0000259" key="1">
    <source>
        <dbReference type="PROSITE" id="PS51186"/>
    </source>
</evidence>
<dbReference type="CDD" id="cd04301">
    <property type="entry name" value="NAT_SF"/>
    <property type="match status" value="1"/>
</dbReference>
<proteinExistence type="predicted"/>
<dbReference type="SUPFAM" id="SSF55729">
    <property type="entry name" value="Acyl-CoA N-acyltransferases (Nat)"/>
    <property type="match status" value="1"/>
</dbReference>
<dbReference type="InterPro" id="IPR000182">
    <property type="entry name" value="GNAT_dom"/>
</dbReference>
<dbReference type="GO" id="GO:0016747">
    <property type="term" value="F:acyltransferase activity, transferring groups other than amino-acyl groups"/>
    <property type="evidence" value="ECO:0007669"/>
    <property type="project" value="InterPro"/>
</dbReference>
<protein>
    <recommendedName>
        <fullName evidence="1">N-acetyltransferase domain-containing protein</fullName>
    </recommendedName>
</protein>
<dbReference type="EMBL" id="UINC01000640">
    <property type="protein sequence ID" value="SUZ58761.1"/>
    <property type="molecule type" value="Genomic_DNA"/>
</dbReference>
<dbReference type="InterPro" id="IPR016181">
    <property type="entry name" value="Acyl_CoA_acyltransferase"/>
</dbReference>
<evidence type="ECO:0000313" key="2">
    <source>
        <dbReference type="EMBL" id="SUZ58761.1"/>
    </source>
</evidence>
<name>A0A381NVW9_9ZZZZ</name>
<dbReference type="AlphaFoldDB" id="A0A381NVW9"/>
<accession>A0A381NVW9</accession>
<feature type="domain" description="N-acetyltransferase" evidence="1">
    <location>
        <begin position="3"/>
        <end position="153"/>
    </location>
</feature>
<organism evidence="2">
    <name type="scientific">marine metagenome</name>
    <dbReference type="NCBI Taxonomy" id="408172"/>
    <lineage>
        <taxon>unclassified sequences</taxon>
        <taxon>metagenomes</taxon>
        <taxon>ecological metagenomes</taxon>
    </lineage>
</organism>
<dbReference type="Gene3D" id="3.40.630.30">
    <property type="match status" value="1"/>
</dbReference>
<reference evidence="2" key="1">
    <citation type="submission" date="2018-05" db="EMBL/GenBank/DDBJ databases">
        <authorList>
            <person name="Lanie J.A."/>
            <person name="Ng W.-L."/>
            <person name="Kazmierczak K.M."/>
            <person name="Andrzejewski T.M."/>
            <person name="Davidsen T.M."/>
            <person name="Wayne K.J."/>
            <person name="Tettelin H."/>
            <person name="Glass J.I."/>
            <person name="Rusch D."/>
            <person name="Podicherti R."/>
            <person name="Tsui H.-C.T."/>
            <person name="Winkler M.E."/>
        </authorList>
    </citation>
    <scope>NUCLEOTIDE SEQUENCE</scope>
</reference>
<sequence>MNLIIRKASNNDINTIVTFNYLMAKETETILLDKNIVKLGVKSVITDPSKAQYWIAENNNEIIGQLMVTYEWSDWRNGDMWWISSVYVTENFRRCGVFSALYKHIEHMAKENPGCCGIRLYIEKQNERAQKTYLSLGMNDAGYDVMEVDFTKH</sequence>
<dbReference type="Pfam" id="PF00583">
    <property type="entry name" value="Acetyltransf_1"/>
    <property type="match status" value="1"/>
</dbReference>